<proteinExistence type="predicted"/>
<gene>
    <name evidence="2" type="ORF">GCM10009544_42760</name>
</gene>
<feature type="region of interest" description="Disordered" evidence="1">
    <location>
        <begin position="18"/>
        <end position="48"/>
    </location>
</feature>
<name>A0ABP3KC66_9ACTN</name>
<comment type="caution">
    <text evidence="2">The sequence shown here is derived from an EMBL/GenBank/DDBJ whole genome shotgun (WGS) entry which is preliminary data.</text>
</comment>
<keyword evidence="3" id="KW-1185">Reference proteome</keyword>
<evidence type="ECO:0000313" key="3">
    <source>
        <dbReference type="Proteomes" id="UP001499895"/>
    </source>
</evidence>
<organism evidence="2 3">
    <name type="scientific">Streptomyces stramineus</name>
    <dbReference type="NCBI Taxonomy" id="173861"/>
    <lineage>
        <taxon>Bacteria</taxon>
        <taxon>Bacillati</taxon>
        <taxon>Actinomycetota</taxon>
        <taxon>Actinomycetes</taxon>
        <taxon>Kitasatosporales</taxon>
        <taxon>Streptomycetaceae</taxon>
        <taxon>Streptomyces</taxon>
    </lineage>
</organism>
<evidence type="ECO:0000256" key="1">
    <source>
        <dbReference type="SAM" id="MobiDB-lite"/>
    </source>
</evidence>
<evidence type="ECO:0000313" key="2">
    <source>
        <dbReference type="EMBL" id="GAA0476177.1"/>
    </source>
</evidence>
<reference evidence="3" key="1">
    <citation type="journal article" date="2019" name="Int. J. Syst. Evol. Microbiol.">
        <title>The Global Catalogue of Microorganisms (GCM) 10K type strain sequencing project: providing services to taxonomists for standard genome sequencing and annotation.</title>
        <authorList>
            <consortium name="The Broad Institute Genomics Platform"/>
            <consortium name="The Broad Institute Genome Sequencing Center for Infectious Disease"/>
            <person name="Wu L."/>
            <person name="Ma J."/>
        </authorList>
    </citation>
    <scope>NUCLEOTIDE SEQUENCE [LARGE SCALE GENOMIC DNA]</scope>
    <source>
        <strain evidence="3">JCM 10649</strain>
    </source>
</reference>
<dbReference type="Proteomes" id="UP001499895">
    <property type="component" value="Unassembled WGS sequence"/>
</dbReference>
<accession>A0ABP3KC66</accession>
<dbReference type="EMBL" id="BAAAHB010000052">
    <property type="protein sequence ID" value="GAA0476177.1"/>
    <property type="molecule type" value="Genomic_DNA"/>
</dbReference>
<protein>
    <submittedName>
        <fullName evidence="2">Uncharacterized protein</fullName>
    </submittedName>
</protein>
<sequence length="84" mass="8364">MSYALGADRGGLGEALCGAATPEGARGTARPATAHPQTTRRPPADRQALAAKAGSLPASVVDPTLFSSVTTVSSRVTRSAPTCA</sequence>